<organism evidence="2 3">
    <name type="scientific">Lentibacillus amyloliquefaciens</name>
    <dbReference type="NCBI Taxonomy" id="1472767"/>
    <lineage>
        <taxon>Bacteria</taxon>
        <taxon>Bacillati</taxon>
        <taxon>Bacillota</taxon>
        <taxon>Bacilli</taxon>
        <taxon>Bacillales</taxon>
        <taxon>Bacillaceae</taxon>
        <taxon>Lentibacillus</taxon>
    </lineage>
</organism>
<feature type="region of interest" description="Disordered" evidence="1">
    <location>
        <begin position="1"/>
        <end position="74"/>
    </location>
</feature>
<gene>
    <name evidence="2" type="ORF">AOX59_00710</name>
</gene>
<reference evidence="2 3" key="1">
    <citation type="submission" date="2016-01" db="EMBL/GenBank/DDBJ databases">
        <title>Complete genome sequence of strain Lentibacillus amyloliquefaciens LAM0015T isolated from saline sediment.</title>
        <authorList>
            <person name="Wang J.-L."/>
            <person name="He M.-X."/>
        </authorList>
    </citation>
    <scope>NUCLEOTIDE SEQUENCE [LARGE SCALE GENOMIC DNA]</scope>
    <source>
        <strain evidence="2 3">LAM0015</strain>
    </source>
</reference>
<dbReference type="Proteomes" id="UP000050331">
    <property type="component" value="Chromosome"/>
</dbReference>
<evidence type="ECO:0000313" key="2">
    <source>
        <dbReference type="EMBL" id="ALX47247.1"/>
    </source>
</evidence>
<dbReference type="AlphaFoldDB" id="A0A0U3WBQ8"/>
<evidence type="ECO:0000313" key="3">
    <source>
        <dbReference type="Proteomes" id="UP000050331"/>
    </source>
</evidence>
<accession>A0A0U3WBQ8</accession>
<sequence>MRKDLDAKTHQKTGEKSSRKDLDAKNHQKIGEKSSRKGLDAKNHQKTGEKSSRKVVDAKTHQKTSEKSSRKDLDVNSSGLFCKTTSTKYISGARPLHKIFLYFALFINCEYSSATKTKKRNKAVSLIPHQFIYI</sequence>
<dbReference type="EMBL" id="CP013862">
    <property type="protein sequence ID" value="ALX47247.1"/>
    <property type="molecule type" value="Genomic_DNA"/>
</dbReference>
<protein>
    <submittedName>
        <fullName evidence="2">Uncharacterized protein</fullName>
    </submittedName>
</protein>
<evidence type="ECO:0000256" key="1">
    <source>
        <dbReference type="SAM" id="MobiDB-lite"/>
    </source>
</evidence>
<dbReference type="KEGG" id="lao:AOX59_00710"/>
<proteinExistence type="predicted"/>
<keyword evidence="3" id="KW-1185">Reference proteome</keyword>
<name>A0A0U3WBQ8_9BACI</name>